<sequence>MFYHLIPLAEIKRSAVTYWRPGRDNPASADSWVLLVELESCCAATIVDIPAGAEVGDERVRAAADAFVDALRIRAVTRC</sequence>
<name>A0ABX2K1V1_9MYCO</name>
<organism evidence="1 2">
    <name type="scientific">Mycolicibacterium sphagni</name>
    <dbReference type="NCBI Taxonomy" id="1786"/>
    <lineage>
        <taxon>Bacteria</taxon>
        <taxon>Bacillati</taxon>
        <taxon>Actinomycetota</taxon>
        <taxon>Actinomycetes</taxon>
        <taxon>Mycobacteriales</taxon>
        <taxon>Mycobacteriaceae</taxon>
        <taxon>Mycolicibacterium</taxon>
    </lineage>
</organism>
<keyword evidence="2" id="KW-1185">Reference proteome</keyword>
<proteinExistence type="predicted"/>
<dbReference type="EMBL" id="VBSB01000023">
    <property type="protein sequence ID" value="NTY62947.1"/>
    <property type="molecule type" value="Genomic_DNA"/>
</dbReference>
<dbReference type="RefSeq" id="WP_174400640.1">
    <property type="nucleotide sequence ID" value="NZ_VBSB01000023.1"/>
</dbReference>
<accession>A0ABX2K1V1</accession>
<evidence type="ECO:0000313" key="2">
    <source>
        <dbReference type="Proteomes" id="UP000708347"/>
    </source>
</evidence>
<gene>
    <name evidence="1" type="ORF">FEG63_25780</name>
</gene>
<comment type="caution">
    <text evidence="1">The sequence shown here is derived from an EMBL/GenBank/DDBJ whole genome shotgun (WGS) entry which is preliminary data.</text>
</comment>
<evidence type="ECO:0000313" key="1">
    <source>
        <dbReference type="EMBL" id="NTY62947.1"/>
    </source>
</evidence>
<reference evidence="1 2" key="1">
    <citation type="submission" date="2019-05" db="EMBL/GenBank/DDBJ databases">
        <title>Mycolicibacterium sphagni ENV482 genome assembly.</title>
        <authorList>
            <person name="Chen W."/>
            <person name="Faulkner N.W."/>
            <person name="Hyman M.R."/>
        </authorList>
    </citation>
    <scope>NUCLEOTIDE SEQUENCE [LARGE SCALE GENOMIC DNA]</scope>
    <source>
        <strain evidence="1 2">ENV482</strain>
    </source>
</reference>
<protein>
    <submittedName>
        <fullName evidence="1">Uncharacterized protein</fullName>
    </submittedName>
</protein>
<dbReference type="Proteomes" id="UP000708347">
    <property type="component" value="Unassembled WGS sequence"/>
</dbReference>